<dbReference type="AlphaFoldDB" id="A0A0B6ZEN1"/>
<evidence type="ECO:0000256" key="1">
    <source>
        <dbReference type="ARBA" id="ARBA00004123"/>
    </source>
</evidence>
<evidence type="ECO:0000313" key="4">
    <source>
        <dbReference type="EMBL" id="CEK67059.1"/>
    </source>
</evidence>
<feature type="region of interest" description="Disordered" evidence="3">
    <location>
        <begin position="243"/>
        <end position="296"/>
    </location>
</feature>
<protein>
    <submittedName>
        <fullName evidence="4">Uncharacterized protein</fullName>
    </submittedName>
</protein>
<dbReference type="PANTHER" id="PTHR15502:SF7">
    <property type="entry name" value="CALCINEURIN-BINDING PROTEIN CABIN-1"/>
    <property type="match status" value="1"/>
</dbReference>
<name>A0A0B6ZEN1_9EUPU</name>
<feature type="non-terminal residue" evidence="4">
    <location>
        <position position="296"/>
    </location>
</feature>
<dbReference type="EMBL" id="HACG01020194">
    <property type="protein sequence ID" value="CEK67059.1"/>
    <property type="molecule type" value="Transcribed_RNA"/>
</dbReference>
<dbReference type="GO" id="GO:0005634">
    <property type="term" value="C:nucleus"/>
    <property type="evidence" value="ECO:0007669"/>
    <property type="project" value="UniProtKB-SubCell"/>
</dbReference>
<proteinExistence type="predicted"/>
<keyword evidence="2" id="KW-0539">Nucleus</keyword>
<gene>
    <name evidence="4" type="primary">ORF61177</name>
</gene>
<dbReference type="GO" id="GO:0031491">
    <property type="term" value="F:nucleosome binding"/>
    <property type="evidence" value="ECO:0007669"/>
    <property type="project" value="TreeGrafter"/>
</dbReference>
<sequence length="296" mass="33518">SEEPNDSKTLSKDSELLKDVLISKCRSGLEMCASRFSSHYKSLYRLAHLYYSTKELDKARDILLGRPDWQDQPHMPTAGLFSERKQNNFFQGLWKLPVEDIDRSGCFASHVHRSVKLLLEVLCDVGDLEMLKNLHNQLRKTPESGKKYLRDAERLVLAEEAFLKCVNVVQHEMDMSDHWSEEQREENLFRIYHVWVSGKGCKHADRVTDALHRAFKIMMKGRTDVNRLTAAQAISFCQQNLTKSLTPSTPTPSSAQNKPGSQSGAERAKDGSVPSTERVKDGPILSRESAKDGSVV</sequence>
<dbReference type="GO" id="GO:0006325">
    <property type="term" value="P:chromatin organization"/>
    <property type="evidence" value="ECO:0007669"/>
    <property type="project" value="InterPro"/>
</dbReference>
<accession>A0A0B6ZEN1</accession>
<dbReference type="PANTHER" id="PTHR15502">
    <property type="entry name" value="CALCINEURIN-BINDING PROTEIN CABIN 1-RELATED"/>
    <property type="match status" value="1"/>
</dbReference>
<feature type="compositionally biased region" description="Polar residues" evidence="3">
    <location>
        <begin position="255"/>
        <end position="264"/>
    </location>
</feature>
<comment type="subcellular location">
    <subcellularLocation>
        <location evidence="1">Nucleus</location>
    </subcellularLocation>
</comment>
<evidence type="ECO:0000256" key="2">
    <source>
        <dbReference type="ARBA" id="ARBA00023242"/>
    </source>
</evidence>
<evidence type="ECO:0000256" key="3">
    <source>
        <dbReference type="SAM" id="MobiDB-lite"/>
    </source>
</evidence>
<dbReference type="InterPro" id="IPR033053">
    <property type="entry name" value="Hir3/CABIN1"/>
</dbReference>
<organism evidence="4">
    <name type="scientific">Arion vulgaris</name>
    <dbReference type="NCBI Taxonomy" id="1028688"/>
    <lineage>
        <taxon>Eukaryota</taxon>
        <taxon>Metazoa</taxon>
        <taxon>Spiralia</taxon>
        <taxon>Lophotrochozoa</taxon>
        <taxon>Mollusca</taxon>
        <taxon>Gastropoda</taxon>
        <taxon>Heterobranchia</taxon>
        <taxon>Euthyneura</taxon>
        <taxon>Panpulmonata</taxon>
        <taxon>Eupulmonata</taxon>
        <taxon>Stylommatophora</taxon>
        <taxon>Helicina</taxon>
        <taxon>Arionoidea</taxon>
        <taxon>Arionidae</taxon>
        <taxon>Arion</taxon>
    </lineage>
</organism>
<reference evidence="4" key="1">
    <citation type="submission" date="2014-12" db="EMBL/GenBank/DDBJ databases">
        <title>Insight into the proteome of Arion vulgaris.</title>
        <authorList>
            <person name="Aradska J."/>
            <person name="Bulat T."/>
            <person name="Smidak R."/>
            <person name="Sarate P."/>
            <person name="Gangsoo J."/>
            <person name="Sialana F."/>
            <person name="Bilban M."/>
            <person name="Lubec G."/>
        </authorList>
    </citation>
    <scope>NUCLEOTIDE SEQUENCE</scope>
    <source>
        <tissue evidence="4">Skin</tissue>
    </source>
</reference>
<feature type="non-terminal residue" evidence="4">
    <location>
        <position position="1"/>
    </location>
</feature>